<sequence length="2132" mass="241837">MKTQDSLKVTIPGVAEGTASLYDFCYSMEDGGSWSTWNDVGGAYSVPNNATYEGIMVPTQDSIRNSFIFTTLLKNGFHCLMPGPTGTGKTVNVEEWLARGAPDKYQSVNVTFSAQTSENQTQDMLDAKMEKRRKGVFGPPVGKVFVVFVDDLNMPKKEEYGAQPPLELLRQWFDYGGWYDRKELSFREIVDIQMLAAMGPPGGGRTFITNRLVRHYNVLAYCDISDAAIMTIFSTMCNYFFQTFPENVQKLSQALVASTLEVFQTILRELLPTPSKSHYTFNLRDIWKVFQGVCSLKPKSITAPDGVLRGWVHECSRVFGDRLIDDKDRGWLKDLLLEMCKRHFSEAGLIEEAEKKVFIHERLIFGDFLQQGENKLYEEITDMPKMKTTIEEGLEDYNSMSAVQMPLVMFLDACEHVSRICRVLRQPSGNCLLLGVGGSGRQSLSRLASHLMDSAIFQIEVTKSYGPSEWRDDLKSVLLKCGVEDKITSFVFVDTQIVRETMLEDINNILNSGDIPNLYKNEDMDNIITACRPLCVAAGLQPTKTNIFSSYLKRVKSNLHMILAMSPLGEMFRTRLRMFPSLVNCCTIDWFSEWPAEALYSVAKQQLTQGVDLQLPKLEGVLNLFKTIHQTVEHSAVKYKSDQRRYEWAKGARGRHVYVTPTSFLELLSTFRNILSLKRKEISTQQHRFQNGLDKLAAAERDVEAMKIKIQNMQPELEKTQKAVEVQMVQIEKDKADAEVVKGTVAVEESEAATKAEATQAIKDDAQRDLDKALPALDEAVACLKSLKVDHIREVKALGKPPVGVRLTMEAVCIMFQVAPTKKNDPDNPGKKIDDYWESAQAKLLKDPKLLLEKLMGYEKDEIPDSVITKIGPYIDKEDFQPAVIKKASVACEAMCMWVRAMHTYNGVAREVEPKRQALKIAEGELEVTMQKLNAAKAKLQAVVDKLEKLEADYNSSIKKKDDLTKEIEDCQVKLVRAEKLIGGLGGEKTRWTQMVKELGEDMVLIPGNSLVSAGMVAYAGPFIASYRSDMEDSWREELVRLEIPHSEGVTMLKFLGEPVKIRQWNVCGLPSDNLSVENGIVVDKARRWPLMIDPQNQANRYIKELGKKMSPEGIEVIKLSDPGYMKQLELGIQFGRWILLENIGEVLDPSLDPILLQQKIKDGGSWVIRLGDKNISYSDTFRFFMTTTYSNPHYAPEIQVKVTLLNFAITAQGLEDQMLGLVVAKEAPDLEEKKNALVQSNAKMKADLKDLEDTILRLLSQAEGDILEDETLINTLSASKKTSIEINEKVREAEITEKEIDTARESYRPVAFRAAILFFCIIELCNLDPMYQYSLQWYQNLFSMGIDQAAPSAEREERLQNLSDHFTYLLYENVCRSLFEKHKTLFSFALTIRMLMGQNKVDPAEFRFLNTGTVLEPPPDKPNPTEWLTAREWGEMVLLSSLPAFRGLDDYVISHSQDFRRIFDAVEAHKEPFPGEWEGKLKGLQRLCFLRTIRMDRLVEGIIQFVIDTVGERFVDPPSFDLAKSYKDSTNLTPLILILSSGSDPVSDIQAFAEEMNMAKNDKLTSISLGQGQGKKAQRMIEDGCSRGAWVLLQNCHLAASWMTELERIVESLSPEQVHRDFRLWLTSMPAKTFPVAVLQNGVKMTNEPPKGLRANLGRSYEQMNDKQITDCSQPEAYTRLLFGFCFFHAIVQDRRKYGPIGWNIAYEFAKEDLIVSQRQLKLFLDNYDYIPYKVLNYIGAQINYGGRVTDDKDKRLIQYILKTYMNPTLVEQGSGYKFSESGSYFCPEAEDKEGFIEYIKKLPLVPQPEVFGLHENANITFAQNEATFLLDGMLAMGSGGGGSGGKSREDVMSEMADMLEEQTPKLFVLFEIQEKYPTSYEESINTVLVQEVIRYNRLLGEMHSSLKEFKKALKGLVVMSEDLEKMGQSMFDNHVPTNWSKKGFLSLKPLKSWINDLNDRVKFLHKWIEGGTPPAFWMSGLFFPQAFLTGTLQNFARKNKYAVDKLSFDFRFMDTLTVEAIKEKPIDGCYVFGFYIEGARWCEKTHMLGVSMPKVLYEEMPVVWLIPELDRVPPKDKNYNCPLYKVLTRSGTLSTTGHSTNFVMYIDVPSDQVEDVWIKAGVAAFLALKY</sequence>
<dbReference type="Pfam" id="PF17857">
    <property type="entry name" value="AAA_lid_1"/>
    <property type="match status" value="1"/>
</dbReference>
<name>A0A0G4EZA7_9ALVE</name>
<dbReference type="GO" id="GO:0045505">
    <property type="term" value="F:dynein intermediate chain binding"/>
    <property type="evidence" value="ECO:0007669"/>
    <property type="project" value="InterPro"/>
</dbReference>
<evidence type="ECO:0000256" key="10">
    <source>
        <dbReference type="ARBA" id="ARBA00023212"/>
    </source>
</evidence>
<evidence type="ECO:0000259" key="17">
    <source>
        <dbReference type="Pfam" id="PF17857"/>
    </source>
</evidence>
<dbReference type="PANTHER" id="PTHR22878:SF68">
    <property type="entry name" value="DYNEIN HEAVY CHAIN 6, AXONEMAL-LIKE"/>
    <property type="match status" value="1"/>
</dbReference>
<dbReference type="InterPro" id="IPR041228">
    <property type="entry name" value="Dynein_C"/>
</dbReference>
<comment type="subcellular location">
    <subcellularLocation>
        <location evidence="1">Cytoplasm</location>
        <location evidence="1">Cytoskeleton</location>
        <location evidence="1">Cilium axoneme</location>
    </subcellularLocation>
</comment>
<dbReference type="VEuPathDB" id="CryptoDB:Cvel_14325"/>
<dbReference type="Gene3D" id="1.10.8.720">
    <property type="entry name" value="Region D6 of dynein motor"/>
    <property type="match status" value="1"/>
</dbReference>
<keyword evidence="3" id="KW-0493">Microtubule</keyword>
<dbReference type="Pfam" id="PF18199">
    <property type="entry name" value="Dynein_C"/>
    <property type="match status" value="1"/>
</dbReference>
<protein>
    <recommendedName>
        <fullName evidence="21">AAA+ ATPase domain-containing protein</fullName>
    </recommendedName>
</protein>
<evidence type="ECO:0000256" key="7">
    <source>
        <dbReference type="ARBA" id="ARBA00023054"/>
    </source>
</evidence>
<dbReference type="Pfam" id="PF12777">
    <property type="entry name" value="MT"/>
    <property type="match status" value="1"/>
</dbReference>
<evidence type="ECO:0000256" key="5">
    <source>
        <dbReference type="ARBA" id="ARBA00022840"/>
    </source>
</evidence>
<dbReference type="Pfam" id="PF12781">
    <property type="entry name" value="AAA_9"/>
    <property type="match status" value="1"/>
</dbReference>
<evidence type="ECO:0000256" key="6">
    <source>
        <dbReference type="ARBA" id="ARBA00023017"/>
    </source>
</evidence>
<dbReference type="Gene3D" id="1.20.920.30">
    <property type="match status" value="1"/>
</dbReference>
<evidence type="ECO:0000259" key="16">
    <source>
        <dbReference type="Pfam" id="PF12781"/>
    </source>
</evidence>
<dbReference type="InterPro" id="IPR024743">
    <property type="entry name" value="Dynein_HC_stalk"/>
</dbReference>
<keyword evidence="8" id="KW-0969">Cilium</keyword>
<evidence type="ECO:0008006" key="21">
    <source>
        <dbReference type="Google" id="ProtNLM"/>
    </source>
</evidence>
<feature type="coiled-coil region" evidence="12">
    <location>
        <begin position="919"/>
        <end position="981"/>
    </location>
</feature>
<reference evidence="20" key="1">
    <citation type="submission" date="2014-11" db="EMBL/GenBank/DDBJ databases">
        <authorList>
            <person name="Otto D Thomas"/>
            <person name="Naeem Raeece"/>
        </authorList>
    </citation>
    <scope>NUCLEOTIDE SEQUENCE</scope>
</reference>
<dbReference type="PANTHER" id="PTHR22878">
    <property type="entry name" value="DYNEIN HEAVY CHAIN 6, AXONEMAL-LIKE-RELATED"/>
    <property type="match status" value="1"/>
</dbReference>
<dbReference type="GO" id="GO:0051959">
    <property type="term" value="F:dynein light intermediate chain binding"/>
    <property type="evidence" value="ECO:0007669"/>
    <property type="project" value="InterPro"/>
</dbReference>
<dbReference type="Gene3D" id="6.10.140.1060">
    <property type="match status" value="1"/>
</dbReference>
<feature type="domain" description="Dynein heavy chain AAA module D4" evidence="15">
    <location>
        <begin position="405"/>
        <end position="674"/>
    </location>
</feature>
<dbReference type="FunFam" id="3.40.50.300:FF:002141">
    <property type="entry name" value="Dynein heavy chain"/>
    <property type="match status" value="1"/>
</dbReference>
<dbReference type="FunFam" id="1.20.920.30:FF:000005">
    <property type="entry name" value="Dynein, axonemal, heavy chain 2"/>
    <property type="match status" value="1"/>
</dbReference>
<dbReference type="InterPro" id="IPR041658">
    <property type="entry name" value="AAA_lid_11"/>
</dbReference>
<keyword evidence="4" id="KW-0547">Nucleotide-binding</keyword>
<dbReference type="GO" id="GO:0005930">
    <property type="term" value="C:axoneme"/>
    <property type="evidence" value="ECO:0007669"/>
    <property type="project" value="UniProtKB-SubCell"/>
</dbReference>
<dbReference type="Pfam" id="PF18198">
    <property type="entry name" value="AAA_lid_11"/>
    <property type="match status" value="1"/>
</dbReference>
<feature type="domain" description="Dynein heavy chain coiled coil stalk" evidence="14">
    <location>
        <begin position="688"/>
        <end position="1036"/>
    </location>
</feature>
<evidence type="ECO:0000259" key="14">
    <source>
        <dbReference type="Pfam" id="PF12777"/>
    </source>
</evidence>
<dbReference type="FunFam" id="3.40.50.300:FF:001145">
    <property type="entry name" value="Putative dynein heavy chain"/>
    <property type="match status" value="1"/>
</dbReference>
<dbReference type="Gene3D" id="1.10.8.1220">
    <property type="match status" value="1"/>
</dbReference>
<feature type="coiled-coil region" evidence="12">
    <location>
        <begin position="1235"/>
        <end position="1262"/>
    </location>
</feature>
<keyword evidence="11" id="KW-0966">Cell projection</keyword>
<dbReference type="InterPro" id="IPR026983">
    <property type="entry name" value="DHC"/>
</dbReference>
<evidence type="ECO:0000256" key="11">
    <source>
        <dbReference type="ARBA" id="ARBA00023273"/>
    </source>
</evidence>
<accession>A0A0G4EZA7</accession>
<dbReference type="Gene3D" id="3.10.490.20">
    <property type="match status" value="1"/>
</dbReference>
<organism evidence="20">
    <name type="scientific">Chromera velia CCMP2878</name>
    <dbReference type="NCBI Taxonomy" id="1169474"/>
    <lineage>
        <taxon>Eukaryota</taxon>
        <taxon>Sar</taxon>
        <taxon>Alveolata</taxon>
        <taxon>Colpodellida</taxon>
        <taxon>Chromeraceae</taxon>
        <taxon>Chromera</taxon>
    </lineage>
</organism>
<dbReference type="InterPro" id="IPR043160">
    <property type="entry name" value="Dynein_C_barrel"/>
</dbReference>
<gene>
    <name evidence="20" type="ORF">Cvel_14325</name>
</gene>
<dbReference type="GO" id="GO:0007018">
    <property type="term" value="P:microtubule-based movement"/>
    <property type="evidence" value="ECO:0007669"/>
    <property type="project" value="InterPro"/>
</dbReference>
<feature type="domain" description="Dynein heavy chain AAA lid" evidence="18">
    <location>
        <begin position="1680"/>
        <end position="1819"/>
    </location>
</feature>
<keyword evidence="7 12" id="KW-0175">Coiled coil</keyword>
<dbReference type="SUPFAM" id="SSF52540">
    <property type="entry name" value="P-loop containing nucleoside triphosphate hydrolases"/>
    <property type="match status" value="2"/>
</dbReference>
<evidence type="ECO:0000256" key="12">
    <source>
        <dbReference type="SAM" id="Coils"/>
    </source>
</evidence>
<keyword evidence="10" id="KW-0206">Cytoskeleton</keyword>
<keyword evidence="5" id="KW-0067">ATP-binding</keyword>
<evidence type="ECO:0000259" key="13">
    <source>
        <dbReference type="Pfam" id="PF03028"/>
    </source>
</evidence>
<dbReference type="FunFam" id="1.10.8.720:FF:000001">
    <property type="entry name" value="dynein heavy chain 7, axonemal"/>
    <property type="match status" value="1"/>
</dbReference>
<dbReference type="Gene3D" id="1.20.920.20">
    <property type="match status" value="1"/>
</dbReference>
<dbReference type="Pfam" id="PF03028">
    <property type="entry name" value="Dynein_heavy"/>
    <property type="match status" value="1"/>
</dbReference>
<evidence type="ECO:0000256" key="8">
    <source>
        <dbReference type="ARBA" id="ARBA00023069"/>
    </source>
</evidence>
<dbReference type="InterPro" id="IPR035706">
    <property type="entry name" value="AAA_9"/>
</dbReference>
<evidence type="ECO:0000259" key="15">
    <source>
        <dbReference type="Pfam" id="PF12780"/>
    </source>
</evidence>
<feature type="domain" description="Dynein heavy chain C-terminal" evidence="19">
    <location>
        <begin position="1825"/>
        <end position="2128"/>
    </location>
</feature>
<dbReference type="EMBL" id="CDMZ01000016">
    <property type="protein sequence ID" value="CEM04527.1"/>
    <property type="molecule type" value="Genomic_DNA"/>
</dbReference>
<dbReference type="FunFam" id="3.10.490.20:FF:000005">
    <property type="entry name" value="Dynein axonemal heavy chain 6"/>
    <property type="match status" value="1"/>
</dbReference>
<feature type="domain" description="Dynein heavy chain ATP-binding dynein motor region" evidence="16">
    <location>
        <begin position="1063"/>
        <end position="1287"/>
    </location>
</feature>
<dbReference type="FunFam" id="3.40.50.300:FF:000362">
    <property type="entry name" value="Dynein, axonemal, heavy chain 6"/>
    <property type="match status" value="1"/>
</dbReference>
<proteinExistence type="predicted"/>
<dbReference type="InterPro" id="IPR027417">
    <property type="entry name" value="P-loop_NTPase"/>
</dbReference>
<dbReference type="GO" id="GO:0005874">
    <property type="term" value="C:microtubule"/>
    <property type="evidence" value="ECO:0007669"/>
    <property type="project" value="UniProtKB-KW"/>
</dbReference>
<dbReference type="GO" id="GO:0005524">
    <property type="term" value="F:ATP binding"/>
    <property type="evidence" value="ECO:0007669"/>
    <property type="project" value="UniProtKB-KW"/>
</dbReference>
<evidence type="ECO:0000256" key="3">
    <source>
        <dbReference type="ARBA" id="ARBA00022701"/>
    </source>
</evidence>
<evidence type="ECO:0000313" key="20">
    <source>
        <dbReference type="EMBL" id="CEM04527.1"/>
    </source>
</evidence>
<keyword evidence="6" id="KW-0243">Dynein</keyword>
<keyword evidence="2" id="KW-0963">Cytoplasm</keyword>
<keyword evidence="9" id="KW-0505">Motor protein</keyword>
<evidence type="ECO:0000256" key="1">
    <source>
        <dbReference type="ARBA" id="ARBA00004430"/>
    </source>
</evidence>
<evidence type="ECO:0000256" key="2">
    <source>
        <dbReference type="ARBA" id="ARBA00022490"/>
    </source>
</evidence>
<dbReference type="Pfam" id="PF12780">
    <property type="entry name" value="AAA_8"/>
    <property type="match status" value="1"/>
</dbReference>
<dbReference type="Gene3D" id="1.20.1270.280">
    <property type="match status" value="1"/>
</dbReference>
<dbReference type="FunFam" id="1.20.1270.280:FF:000001">
    <property type="entry name" value="dynein heavy chain 7, axonemal"/>
    <property type="match status" value="1"/>
</dbReference>
<dbReference type="PhylomeDB" id="A0A0G4EZA7"/>
<feature type="domain" description="Dynein heavy chain region D6 P-loop" evidence="13">
    <location>
        <begin position="1532"/>
        <end position="1647"/>
    </location>
</feature>
<feature type="domain" description="Dynein heavy chain 3 AAA+ lid" evidence="17">
    <location>
        <begin position="255"/>
        <end position="346"/>
    </location>
</feature>
<evidence type="ECO:0000256" key="4">
    <source>
        <dbReference type="ARBA" id="ARBA00022741"/>
    </source>
</evidence>
<evidence type="ECO:0000259" key="18">
    <source>
        <dbReference type="Pfam" id="PF18198"/>
    </source>
</evidence>
<evidence type="ECO:0000256" key="9">
    <source>
        <dbReference type="ARBA" id="ARBA00023175"/>
    </source>
</evidence>
<dbReference type="GO" id="GO:0008569">
    <property type="term" value="F:minus-end-directed microtubule motor activity"/>
    <property type="evidence" value="ECO:0007669"/>
    <property type="project" value="InterPro"/>
</dbReference>
<dbReference type="FunFam" id="1.20.920.20:FF:000006">
    <property type="entry name" value="Dynein, axonemal, heavy chain 6"/>
    <property type="match status" value="1"/>
</dbReference>
<dbReference type="SUPFAM" id="SSF90257">
    <property type="entry name" value="Myosin rod fragments"/>
    <property type="match status" value="1"/>
</dbReference>
<evidence type="ECO:0000259" key="19">
    <source>
        <dbReference type="Pfam" id="PF18199"/>
    </source>
</evidence>
<dbReference type="FunFam" id="1.10.8.1220:FF:000001">
    <property type="entry name" value="Dynein axonemal heavy chain 5"/>
    <property type="match status" value="1"/>
</dbReference>
<dbReference type="InterPro" id="IPR041589">
    <property type="entry name" value="DNAH3_AAA_lid_1"/>
</dbReference>
<dbReference type="InterPro" id="IPR024317">
    <property type="entry name" value="Dynein_heavy_chain_D4_dom"/>
</dbReference>
<dbReference type="InterPro" id="IPR004273">
    <property type="entry name" value="Dynein_heavy_D6_P-loop"/>
</dbReference>
<dbReference type="GO" id="GO:0030286">
    <property type="term" value="C:dynein complex"/>
    <property type="evidence" value="ECO:0007669"/>
    <property type="project" value="UniProtKB-KW"/>
</dbReference>
<dbReference type="Gene3D" id="3.40.50.300">
    <property type="entry name" value="P-loop containing nucleotide triphosphate hydrolases"/>
    <property type="match status" value="3"/>
</dbReference>
<dbReference type="Pfam" id="PF12775">
    <property type="entry name" value="AAA_7"/>
    <property type="match status" value="1"/>
</dbReference>
<dbReference type="InterPro" id="IPR042219">
    <property type="entry name" value="AAA_lid_11_sf"/>
</dbReference>